<evidence type="ECO:0000313" key="2">
    <source>
        <dbReference type="EMBL" id="GAP34800.1"/>
    </source>
</evidence>
<organism evidence="2 3">
    <name type="scientific">Piscinibacter sakaiensis</name>
    <name type="common">Ideonella sakaiensis</name>
    <dbReference type="NCBI Taxonomy" id="1547922"/>
    <lineage>
        <taxon>Bacteria</taxon>
        <taxon>Pseudomonadati</taxon>
        <taxon>Pseudomonadota</taxon>
        <taxon>Betaproteobacteria</taxon>
        <taxon>Burkholderiales</taxon>
        <taxon>Sphaerotilaceae</taxon>
        <taxon>Piscinibacter</taxon>
    </lineage>
</organism>
<evidence type="ECO:0000313" key="3">
    <source>
        <dbReference type="Proteomes" id="UP000037660"/>
    </source>
</evidence>
<dbReference type="Proteomes" id="UP000037660">
    <property type="component" value="Unassembled WGS sequence"/>
</dbReference>
<protein>
    <submittedName>
        <fullName evidence="2">Uncharacterized protein</fullName>
    </submittedName>
</protein>
<gene>
    <name evidence="2" type="ORF">ISF6_0283</name>
</gene>
<dbReference type="EMBL" id="BBYR01000011">
    <property type="protein sequence ID" value="GAP34800.1"/>
    <property type="molecule type" value="Genomic_DNA"/>
</dbReference>
<feature type="compositionally biased region" description="Low complexity" evidence="1">
    <location>
        <begin position="46"/>
        <end position="56"/>
    </location>
</feature>
<feature type="region of interest" description="Disordered" evidence="1">
    <location>
        <begin position="1"/>
        <end position="69"/>
    </location>
</feature>
<keyword evidence="3" id="KW-1185">Reference proteome</keyword>
<evidence type="ECO:0000256" key="1">
    <source>
        <dbReference type="SAM" id="MobiDB-lite"/>
    </source>
</evidence>
<dbReference type="STRING" id="1547922.ISF6_0283"/>
<feature type="compositionally biased region" description="Basic residues" evidence="1">
    <location>
        <begin position="1"/>
        <end position="12"/>
    </location>
</feature>
<name>A0A0K8NXZ0_PISS1</name>
<comment type="caution">
    <text evidence="2">The sequence shown here is derived from an EMBL/GenBank/DDBJ whole genome shotgun (WGS) entry which is preliminary data.</text>
</comment>
<dbReference type="AlphaFoldDB" id="A0A0K8NXZ0"/>
<reference evidence="3" key="1">
    <citation type="submission" date="2015-07" db="EMBL/GenBank/DDBJ databases">
        <title>Discovery of a poly(ethylene terephthalate assimilation.</title>
        <authorList>
            <person name="Yoshida S."/>
            <person name="Hiraga K."/>
            <person name="Takehana T."/>
            <person name="Taniguchi I."/>
            <person name="Yamaji H."/>
            <person name="Maeda Y."/>
            <person name="Toyohara K."/>
            <person name="Miyamoto K."/>
            <person name="Kimura Y."/>
            <person name="Oda K."/>
        </authorList>
    </citation>
    <scope>NUCLEOTIDE SEQUENCE [LARGE SCALE GENOMIC DNA]</scope>
    <source>
        <strain evidence="3">NBRC 110686 / TISTR 2288 / 201-F6</strain>
    </source>
</reference>
<accession>A0A0K8NXZ0</accession>
<feature type="compositionally biased region" description="Basic and acidic residues" evidence="1">
    <location>
        <begin position="26"/>
        <end position="36"/>
    </location>
</feature>
<sequence>MCGLRAGRRPRGRPTGPGGALSIAHENCKSSADYRKATASRRPARRLPAPASGPNAARRRARTGRAERE</sequence>
<reference evidence="2 3" key="2">
    <citation type="journal article" date="2016" name="Science">
        <title>A bacterium that degrades and assimilates poly(ethylene terephthalate).</title>
        <authorList>
            <person name="Yoshida S."/>
            <person name="Hiraga K."/>
            <person name="Takehana T."/>
            <person name="Taniguchi I."/>
            <person name="Yamaji H."/>
            <person name="Maeda Y."/>
            <person name="Toyohara K."/>
            <person name="Miyamoto K."/>
            <person name="Kimura Y."/>
            <person name="Oda K."/>
        </authorList>
    </citation>
    <scope>NUCLEOTIDE SEQUENCE [LARGE SCALE GENOMIC DNA]</scope>
    <source>
        <strain evidence="3">NBRC 110686 / TISTR 2288 / 201-F6</strain>
    </source>
</reference>
<proteinExistence type="predicted"/>